<dbReference type="GO" id="GO:0005198">
    <property type="term" value="F:structural molecule activity"/>
    <property type="evidence" value="ECO:0007669"/>
    <property type="project" value="UniProtKB-UniRule"/>
</dbReference>
<evidence type="ECO:0000313" key="7">
    <source>
        <dbReference type="Proteomes" id="UP000183685"/>
    </source>
</evidence>
<name>A0A1G7BFG3_9PROT</name>
<comment type="similarity">
    <text evidence="1 3">Belongs to the bacterial flagellin family.</text>
</comment>
<keyword evidence="6" id="KW-0282">Flagellum</keyword>
<gene>
    <name evidence="6" type="ORF">SAMN04488071_2491</name>
</gene>
<proteinExistence type="inferred from homology"/>
<sequence length="280" mass="29034">MSFSVNTNAGAFVALQNLNKTSSRLDSVQGQINTGLKVSSAKDNAAVYAIAQKLRGDLAGFSAVQSSIDRAISTLDVSIAAAEAVSDLLIEMKEKAVAAKDPGVSDADRTVLNDDFVQLREQAKSIVENAEFNGTNAVKDGGDDIVAITDSTGDSTITITAQSLAFGVPPGAGPNIELSSDATISIVGNATTAVTEIDNSITNLNTVLSEFGAGVKRLELQKQFTTKLADSIEVGIGNLVDADMAKTSAELQSLQVKQQLGLQALSIANQAPSATLSLFR</sequence>
<accession>A0A1G7BFG3</accession>
<dbReference type="STRING" id="637679.GCA_001550055_03656"/>
<evidence type="ECO:0000256" key="2">
    <source>
        <dbReference type="ARBA" id="ARBA00023143"/>
    </source>
</evidence>
<evidence type="ECO:0000259" key="4">
    <source>
        <dbReference type="Pfam" id="PF00669"/>
    </source>
</evidence>
<dbReference type="PANTHER" id="PTHR42792:SF2">
    <property type="entry name" value="FLAGELLIN"/>
    <property type="match status" value="1"/>
</dbReference>
<dbReference type="InterPro" id="IPR046358">
    <property type="entry name" value="Flagellin_C"/>
</dbReference>
<keyword evidence="6" id="KW-0969">Cilium</keyword>
<evidence type="ECO:0000313" key="6">
    <source>
        <dbReference type="EMBL" id="SDE25707.1"/>
    </source>
</evidence>
<dbReference type="PRINTS" id="PR00207">
    <property type="entry name" value="FLAGELLIN"/>
</dbReference>
<dbReference type="Proteomes" id="UP000183685">
    <property type="component" value="Unassembled WGS sequence"/>
</dbReference>
<dbReference type="GO" id="GO:0005576">
    <property type="term" value="C:extracellular region"/>
    <property type="evidence" value="ECO:0007669"/>
    <property type="project" value="UniProtKB-SubCell"/>
</dbReference>
<keyword evidence="3" id="KW-0964">Secreted</keyword>
<keyword evidence="2 3" id="KW-0975">Bacterial flagellum</keyword>
<dbReference type="Gene3D" id="1.20.1330.10">
    <property type="entry name" value="f41 fragment of flagellin, N-terminal domain"/>
    <property type="match status" value="1"/>
</dbReference>
<dbReference type="InterPro" id="IPR001492">
    <property type="entry name" value="Flagellin"/>
</dbReference>
<comment type="function">
    <text evidence="3">Flagellin is the subunit protein which polymerizes to form the filaments of bacterial flagella.</text>
</comment>
<keyword evidence="6" id="KW-0966">Cell projection</keyword>
<feature type="domain" description="Flagellin N-terminal" evidence="4">
    <location>
        <begin position="5"/>
        <end position="136"/>
    </location>
</feature>
<organism evidence="6 7">
    <name type="scientific">Kordiimonas lacus</name>
    <dbReference type="NCBI Taxonomy" id="637679"/>
    <lineage>
        <taxon>Bacteria</taxon>
        <taxon>Pseudomonadati</taxon>
        <taxon>Pseudomonadota</taxon>
        <taxon>Alphaproteobacteria</taxon>
        <taxon>Kordiimonadales</taxon>
        <taxon>Kordiimonadaceae</taxon>
        <taxon>Kordiimonas</taxon>
    </lineage>
</organism>
<evidence type="ECO:0000256" key="1">
    <source>
        <dbReference type="ARBA" id="ARBA00005709"/>
    </source>
</evidence>
<protein>
    <recommendedName>
        <fullName evidence="3">Flagellin</fullName>
    </recommendedName>
</protein>
<comment type="subcellular location">
    <subcellularLocation>
        <location evidence="3">Secreted</location>
    </subcellularLocation>
    <subcellularLocation>
        <location evidence="3">Bacterial flagellum</location>
    </subcellularLocation>
</comment>
<dbReference type="RefSeq" id="WP_068307837.1">
    <property type="nucleotide sequence ID" value="NZ_FNAK01000005.1"/>
</dbReference>
<keyword evidence="7" id="KW-1185">Reference proteome</keyword>
<dbReference type="AlphaFoldDB" id="A0A1G7BFG3"/>
<dbReference type="Pfam" id="PF00700">
    <property type="entry name" value="Flagellin_C"/>
    <property type="match status" value="1"/>
</dbReference>
<dbReference type="InterPro" id="IPR001029">
    <property type="entry name" value="Flagellin_N"/>
</dbReference>
<dbReference type="EMBL" id="FNAK01000005">
    <property type="protein sequence ID" value="SDE25707.1"/>
    <property type="molecule type" value="Genomic_DNA"/>
</dbReference>
<dbReference type="GO" id="GO:0009288">
    <property type="term" value="C:bacterial-type flagellum"/>
    <property type="evidence" value="ECO:0007669"/>
    <property type="project" value="UniProtKB-SubCell"/>
</dbReference>
<dbReference type="PANTHER" id="PTHR42792">
    <property type="entry name" value="FLAGELLIN"/>
    <property type="match status" value="1"/>
</dbReference>
<dbReference type="Pfam" id="PF00669">
    <property type="entry name" value="Flagellin_N"/>
    <property type="match status" value="1"/>
</dbReference>
<feature type="domain" description="Flagellin C-terminal" evidence="5">
    <location>
        <begin position="195"/>
        <end position="279"/>
    </location>
</feature>
<evidence type="ECO:0000259" key="5">
    <source>
        <dbReference type="Pfam" id="PF00700"/>
    </source>
</evidence>
<reference evidence="6 7" key="1">
    <citation type="submission" date="2016-10" db="EMBL/GenBank/DDBJ databases">
        <authorList>
            <person name="de Groot N.N."/>
        </authorList>
    </citation>
    <scope>NUCLEOTIDE SEQUENCE [LARGE SCALE GENOMIC DNA]</scope>
    <source>
        <strain evidence="6 7">CGMCC 1.9109</strain>
    </source>
</reference>
<dbReference type="SUPFAM" id="SSF64518">
    <property type="entry name" value="Phase 1 flagellin"/>
    <property type="match status" value="1"/>
</dbReference>
<evidence type="ECO:0000256" key="3">
    <source>
        <dbReference type="RuleBase" id="RU362073"/>
    </source>
</evidence>
<dbReference type="OrthoDB" id="8328560at2"/>